<dbReference type="SMART" id="SM00387">
    <property type="entry name" value="HATPase_c"/>
    <property type="match status" value="1"/>
</dbReference>
<evidence type="ECO:0000256" key="9">
    <source>
        <dbReference type="ARBA" id="ARBA00023012"/>
    </source>
</evidence>
<feature type="domain" description="Histidine kinase" evidence="11">
    <location>
        <begin position="250"/>
        <end position="462"/>
    </location>
</feature>
<dbReference type="Pfam" id="PF00672">
    <property type="entry name" value="HAMP"/>
    <property type="match status" value="1"/>
</dbReference>
<dbReference type="SMART" id="SM00304">
    <property type="entry name" value="HAMP"/>
    <property type="match status" value="1"/>
</dbReference>
<evidence type="ECO:0000256" key="8">
    <source>
        <dbReference type="ARBA" id="ARBA00022989"/>
    </source>
</evidence>
<dbReference type="InterPro" id="IPR005467">
    <property type="entry name" value="His_kinase_dom"/>
</dbReference>
<gene>
    <name evidence="13" type="ORF">DJ021_17145</name>
</gene>
<dbReference type="InterPro" id="IPR003661">
    <property type="entry name" value="HisK_dim/P_dom"/>
</dbReference>
<proteinExistence type="predicted"/>
<dbReference type="CDD" id="cd00075">
    <property type="entry name" value="HATPase"/>
    <property type="match status" value="1"/>
</dbReference>
<dbReference type="PANTHER" id="PTHR45436">
    <property type="entry name" value="SENSOR HISTIDINE KINASE YKOH"/>
    <property type="match status" value="1"/>
</dbReference>
<dbReference type="PROSITE" id="PS50885">
    <property type="entry name" value="HAMP"/>
    <property type="match status" value="1"/>
</dbReference>
<dbReference type="Pfam" id="PF02518">
    <property type="entry name" value="HATPase_c"/>
    <property type="match status" value="1"/>
</dbReference>
<dbReference type="CDD" id="cd00082">
    <property type="entry name" value="HisKA"/>
    <property type="match status" value="1"/>
</dbReference>
<dbReference type="InterPro" id="IPR036097">
    <property type="entry name" value="HisK_dim/P_sf"/>
</dbReference>
<dbReference type="SUPFAM" id="SSF55874">
    <property type="entry name" value="ATPase domain of HSP90 chaperone/DNA topoisomerase II/histidine kinase"/>
    <property type="match status" value="1"/>
</dbReference>
<dbReference type="PANTHER" id="PTHR45436:SF8">
    <property type="entry name" value="HISTIDINE KINASE"/>
    <property type="match status" value="1"/>
</dbReference>
<keyword evidence="9" id="KW-0902">Two-component regulatory system</keyword>
<sequence length="480" mass="51657">MSGLLPTLRRAEALRRRLWRRTGVRLAAVQVIVVLLSFGVAGIMTRADIHQSNQRTLQREIRGEMASLQDEIVRQGEARLPATVERRTRLWRGFEYGLVTQRGQLLGGRLGGPRGEPGWSRIHGRGAWGASRTFLAFTARTPSGAWLSVGKNLADVEHEMLLVTWRLVMASACGALVCVAAGIYFGRHTWRRLAAMSDTAHLVAEGRLNVRVPAAGAGTPDDLDELGGALNVMLDRIGGLVSQLRRVTTDVAHDLRTPLTRMRQKLERLERARDLGAHHRASIGAVHGDLLELLRTFDALLQLAEIEGRSLADEGVAFDLADVARRVCDAFRPDLEESGRRLELDASPVALAGDPALIAQMLANLIENGLRHTPVGSTIRVTVAPAPEGPRLTVADDGPGIAAHMRQAVLAPYFRLDASRGTAGAGLGLSLVAAVAARHRARLELDDNRPGLAVTVAFPASGDRVAAGQTPAASAYPRAA</sequence>
<dbReference type="SMART" id="SM00388">
    <property type="entry name" value="HisKA"/>
    <property type="match status" value="1"/>
</dbReference>
<reference evidence="14" key="1">
    <citation type="submission" date="2018-05" db="EMBL/GenBank/DDBJ databases">
        <authorList>
            <person name="Li X."/>
        </authorList>
    </citation>
    <scope>NUCLEOTIDE SEQUENCE [LARGE SCALE GENOMIC DNA]</scope>
    <source>
        <strain evidence="14">HKS-05</strain>
    </source>
</reference>
<dbReference type="AlphaFoldDB" id="A0A328B4A9"/>
<comment type="caution">
    <text evidence="13">The sequence shown here is derived from an EMBL/GenBank/DDBJ whole genome shotgun (WGS) entry which is preliminary data.</text>
</comment>
<evidence type="ECO:0000256" key="4">
    <source>
        <dbReference type="ARBA" id="ARBA00022553"/>
    </source>
</evidence>
<comment type="catalytic activity">
    <reaction evidence="1">
        <text>ATP + protein L-histidine = ADP + protein N-phospho-L-histidine.</text>
        <dbReference type="EC" id="2.7.13.3"/>
    </reaction>
</comment>
<name>A0A328B4A9_9CAUL</name>
<dbReference type="PROSITE" id="PS50109">
    <property type="entry name" value="HIS_KIN"/>
    <property type="match status" value="1"/>
</dbReference>
<evidence type="ECO:0000313" key="14">
    <source>
        <dbReference type="Proteomes" id="UP000249842"/>
    </source>
</evidence>
<feature type="transmembrane region" description="Helical" evidence="10">
    <location>
        <begin position="163"/>
        <end position="186"/>
    </location>
</feature>
<keyword evidence="14" id="KW-1185">Reference proteome</keyword>
<organism evidence="13 14">
    <name type="scientific">Phenylobacterium hankyongense</name>
    <dbReference type="NCBI Taxonomy" id="1813876"/>
    <lineage>
        <taxon>Bacteria</taxon>
        <taxon>Pseudomonadati</taxon>
        <taxon>Pseudomonadota</taxon>
        <taxon>Alphaproteobacteria</taxon>
        <taxon>Caulobacterales</taxon>
        <taxon>Caulobacteraceae</taxon>
        <taxon>Phenylobacterium</taxon>
    </lineage>
</organism>
<keyword evidence="5" id="KW-0808">Transferase</keyword>
<dbReference type="CDD" id="cd06225">
    <property type="entry name" value="HAMP"/>
    <property type="match status" value="1"/>
</dbReference>
<evidence type="ECO:0000259" key="12">
    <source>
        <dbReference type="PROSITE" id="PS50885"/>
    </source>
</evidence>
<feature type="domain" description="HAMP" evidence="12">
    <location>
        <begin position="187"/>
        <end position="242"/>
    </location>
</feature>
<evidence type="ECO:0000256" key="6">
    <source>
        <dbReference type="ARBA" id="ARBA00022692"/>
    </source>
</evidence>
<evidence type="ECO:0000256" key="2">
    <source>
        <dbReference type="ARBA" id="ARBA00004370"/>
    </source>
</evidence>
<evidence type="ECO:0000256" key="1">
    <source>
        <dbReference type="ARBA" id="ARBA00000085"/>
    </source>
</evidence>
<dbReference type="Proteomes" id="UP000249842">
    <property type="component" value="Unassembled WGS sequence"/>
</dbReference>
<dbReference type="RefSeq" id="WP_111458697.1">
    <property type="nucleotide sequence ID" value="NZ_QFYP01000001.1"/>
</dbReference>
<dbReference type="InterPro" id="IPR050428">
    <property type="entry name" value="TCS_sensor_his_kinase"/>
</dbReference>
<dbReference type="SUPFAM" id="SSF158472">
    <property type="entry name" value="HAMP domain-like"/>
    <property type="match status" value="1"/>
</dbReference>
<dbReference type="InterPro" id="IPR036890">
    <property type="entry name" value="HATPase_C_sf"/>
</dbReference>
<protein>
    <recommendedName>
        <fullName evidence="3">histidine kinase</fullName>
        <ecNumber evidence="3">2.7.13.3</ecNumber>
    </recommendedName>
</protein>
<dbReference type="EC" id="2.7.13.3" evidence="3"/>
<evidence type="ECO:0000256" key="3">
    <source>
        <dbReference type="ARBA" id="ARBA00012438"/>
    </source>
</evidence>
<evidence type="ECO:0000313" key="13">
    <source>
        <dbReference type="EMBL" id="RAK61405.1"/>
    </source>
</evidence>
<dbReference type="GO" id="GO:0005886">
    <property type="term" value="C:plasma membrane"/>
    <property type="evidence" value="ECO:0007669"/>
    <property type="project" value="TreeGrafter"/>
</dbReference>
<dbReference type="Gene3D" id="1.10.287.130">
    <property type="match status" value="1"/>
</dbReference>
<dbReference type="EMBL" id="QFYP01000001">
    <property type="protein sequence ID" value="RAK61405.1"/>
    <property type="molecule type" value="Genomic_DNA"/>
</dbReference>
<keyword evidence="10" id="KW-0472">Membrane</keyword>
<dbReference type="Gene3D" id="6.10.340.10">
    <property type="match status" value="1"/>
</dbReference>
<accession>A0A328B4A9</accession>
<dbReference type="InterPro" id="IPR003660">
    <property type="entry name" value="HAMP_dom"/>
</dbReference>
<dbReference type="SUPFAM" id="SSF47384">
    <property type="entry name" value="Homodimeric domain of signal transducing histidine kinase"/>
    <property type="match status" value="1"/>
</dbReference>
<comment type="subcellular location">
    <subcellularLocation>
        <location evidence="2">Membrane</location>
    </subcellularLocation>
</comment>
<evidence type="ECO:0000256" key="7">
    <source>
        <dbReference type="ARBA" id="ARBA00022777"/>
    </source>
</evidence>
<feature type="transmembrane region" description="Helical" evidence="10">
    <location>
        <begin position="24"/>
        <end position="44"/>
    </location>
</feature>
<evidence type="ECO:0000259" key="11">
    <source>
        <dbReference type="PROSITE" id="PS50109"/>
    </source>
</evidence>
<evidence type="ECO:0000256" key="5">
    <source>
        <dbReference type="ARBA" id="ARBA00022679"/>
    </source>
</evidence>
<keyword evidence="7" id="KW-0418">Kinase</keyword>
<keyword evidence="8 10" id="KW-1133">Transmembrane helix</keyword>
<keyword evidence="6 10" id="KW-0812">Transmembrane</keyword>
<dbReference type="GO" id="GO:0000155">
    <property type="term" value="F:phosphorelay sensor kinase activity"/>
    <property type="evidence" value="ECO:0007669"/>
    <property type="project" value="InterPro"/>
</dbReference>
<keyword evidence="4" id="KW-0597">Phosphoprotein</keyword>
<evidence type="ECO:0000256" key="10">
    <source>
        <dbReference type="SAM" id="Phobius"/>
    </source>
</evidence>
<dbReference type="Gene3D" id="3.30.565.10">
    <property type="entry name" value="Histidine kinase-like ATPase, C-terminal domain"/>
    <property type="match status" value="1"/>
</dbReference>
<dbReference type="OrthoDB" id="9815202at2"/>
<dbReference type="Pfam" id="PF00512">
    <property type="entry name" value="HisKA"/>
    <property type="match status" value="1"/>
</dbReference>
<dbReference type="InterPro" id="IPR003594">
    <property type="entry name" value="HATPase_dom"/>
</dbReference>